<dbReference type="EMBL" id="JACVVK020000024">
    <property type="protein sequence ID" value="KAK7502686.1"/>
    <property type="molecule type" value="Genomic_DNA"/>
</dbReference>
<dbReference type="SMART" id="SM00214">
    <property type="entry name" value="VWC"/>
    <property type="match status" value="2"/>
</dbReference>
<dbReference type="Proteomes" id="UP001519460">
    <property type="component" value="Unassembled WGS sequence"/>
</dbReference>
<keyword evidence="7" id="KW-1185">Reference proteome</keyword>
<protein>
    <submittedName>
        <fullName evidence="6">Uncharacterized protein</fullName>
    </submittedName>
</protein>
<comment type="caution">
    <text evidence="6">The sequence shown here is derived from an EMBL/GenBank/DDBJ whole genome shotgun (WGS) entry which is preliminary data.</text>
</comment>
<evidence type="ECO:0000259" key="4">
    <source>
        <dbReference type="PROSITE" id="PS50184"/>
    </source>
</evidence>
<dbReference type="PROSITE" id="PS50184">
    <property type="entry name" value="VWFC_2"/>
    <property type="match status" value="2"/>
</dbReference>
<evidence type="ECO:0000256" key="3">
    <source>
        <dbReference type="SAM" id="Phobius"/>
    </source>
</evidence>
<feature type="transmembrane region" description="Helical" evidence="3">
    <location>
        <begin position="650"/>
        <end position="675"/>
    </location>
</feature>
<dbReference type="Gene3D" id="2.60.40.10">
    <property type="entry name" value="Immunoglobulins"/>
    <property type="match status" value="2"/>
</dbReference>
<proteinExistence type="predicted"/>
<feature type="domain" description="VWFC" evidence="4">
    <location>
        <begin position="137"/>
        <end position="205"/>
    </location>
</feature>
<reference evidence="6 7" key="1">
    <citation type="journal article" date="2023" name="Sci. Data">
        <title>Genome assembly of the Korean intertidal mud-creeper Batillaria attramentaria.</title>
        <authorList>
            <person name="Patra A.K."/>
            <person name="Ho P.T."/>
            <person name="Jun S."/>
            <person name="Lee S.J."/>
            <person name="Kim Y."/>
            <person name="Won Y.J."/>
        </authorList>
    </citation>
    <scope>NUCLEOTIDE SEQUENCE [LARGE SCALE GENOMIC DNA]</scope>
    <source>
        <strain evidence="6">Wonlab-2016</strain>
    </source>
</reference>
<evidence type="ECO:0000259" key="5">
    <source>
        <dbReference type="PROSITE" id="PS50853"/>
    </source>
</evidence>
<dbReference type="PROSITE" id="PS50853">
    <property type="entry name" value="FN3"/>
    <property type="match status" value="2"/>
</dbReference>
<evidence type="ECO:0000313" key="7">
    <source>
        <dbReference type="Proteomes" id="UP001519460"/>
    </source>
</evidence>
<dbReference type="SUPFAM" id="SSF57603">
    <property type="entry name" value="FnI-like domain"/>
    <property type="match status" value="1"/>
</dbReference>
<keyword evidence="3" id="KW-0812">Transmembrane</keyword>
<dbReference type="InterPro" id="IPR003961">
    <property type="entry name" value="FN3_dom"/>
</dbReference>
<dbReference type="InterPro" id="IPR001007">
    <property type="entry name" value="VWF_dom"/>
</dbReference>
<dbReference type="CDD" id="cd00063">
    <property type="entry name" value="FN3"/>
    <property type="match status" value="2"/>
</dbReference>
<keyword evidence="3" id="KW-1133">Transmembrane helix</keyword>
<dbReference type="InterPro" id="IPR013783">
    <property type="entry name" value="Ig-like_fold"/>
</dbReference>
<evidence type="ECO:0000313" key="6">
    <source>
        <dbReference type="EMBL" id="KAK7502686.1"/>
    </source>
</evidence>
<dbReference type="InterPro" id="IPR050941">
    <property type="entry name" value="CCN"/>
</dbReference>
<evidence type="ECO:0000256" key="2">
    <source>
        <dbReference type="SAM" id="MobiDB-lite"/>
    </source>
</evidence>
<name>A0ABD0LTX9_9CAEN</name>
<sequence>MDTFIARLMAISYGPNSLTISFDVDHTTSSEAVTTDRYEVMTIASEANSSDWTRRTYTPTTVDSDENASSPTDILHADAAIQVDERVYITLDGLIPDTEYYVRVQPVVKRDMRPATDTPTNTTIVGFIAARTMRIELPCEVDGKTFKEGTVVAENCGEVCTCVLGHVRCESSCPAEDVVMAPSSTCPRPKLVAENGACCKTWKCFPEEGGCIHGDLIMKNGEQLYEGRCEQKCTCTDGKVACRPVCPPVSAAPRPKCVLTNLTTTCCPVWLCPQEKRAPTGLSLATLLGFNGYCPVENIEDFKSSVWSALTGKVAGQLPCDIRESRHFTACHVSTVVVTCPVPDAYRRRRRQAPVTAVTLVVSANYSEYNTAEKVESSLKATEAALGAMFLSRDFALTLDGGHNLTSTGRVVTLGYNFTCDSGFIFVTDACVPDETVPLSPRHDLPVSPVNITHNSVTLEWPSLASYSLAYVTGLMVEYRLFTAHDWNHTTTLPRLATRHTLTSLLSAQRYVARVVVLTNSTFSQRERLPMAPVEFVTKPHEVLPGGLTFDTVDVGPGQTSVTIRWRPLTSDVRAVITNLTLAYRKSQDADCVQVHVLDPHETLVSLVGLQSATPYLAKFLVLLINGTTLEATTVRFVTRDAEDQSHLPLIPLLVTSAVGIVLLSLVVILAFYLWRRMRRKSSRDTAFENKAYGVSLSKGVDTIPNKDPDTAENGIAPSSKDDEKPQVADSCIGSVVCVASTRDRSTRNFVDVRCGSTEAIQLAKTYNDDDVGSSAD</sequence>
<feature type="domain" description="Fibronectin type-III" evidence="5">
    <location>
        <begin position="544"/>
        <end position="642"/>
    </location>
</feature>
<feature type="region of interest" description="Disordered" evidence="2">
    <location>
        <begin position="704"/>
        <end position="728"/>
    </location>
</feature>
<dbReference type="SUPFAM" id="SSF49265">
    <property type="entry name" value="Fibronectin type III"/>
    <property type="match status" value="1"/>
</dbReference>
<dbReference type="SMART" id="SM00060">
    <property type="entry name" value="FN3"/>
    <property type="match status" value="3"/>
</dbReference>
<organism evidence="6 7">
    <name type="scientific">Batillaria attramentaria</name>
    <dbReference type="NCBI Taxonomy" id="370345"/>
    <lineage>
        <taxon>Eukaryota</taxon>
        <taxon>Metazoa</taxon>
        <taxon>Spiralia</taxon>
        <taxon>Lophotrochozoa</taxon>
        <taxon>Mollusca</taxon>
        <taxon>Gastropoda</taxon>
        <taxon>Caenogastropoda</taxon>
        <taxon>Sorbeoconcha</taxon>
        <taxon>Cerithioidea</taxon>
        <taxon>Batillariidae</taxon>
        <taxon>Batillaria</taxon>
    </lineage>
</organism>
<feature type="domain" description="VWFC" evidence="4">
    <location>
        <begin position="209"/>
        <end position="273"/>
    </location>
</feature>
<keyword evidence="1" id="KW-0732">Signal</keyword>
<accession>A0ABD0LTX9</accession>
<dbReference type="InterPro" id="IPR036116">
    <property type="entry name" value="FN3_sf"/>
</dbReference>
<dbReference type="PANTHER" id="PTHR11348">
    <property type="entry name" value="CONNECTIVE TISSUE GROWTH FACTOR-RELATED"/>
    <property type="match status" value="1"/>
</dbReference>
<evidence type="ECO:0000256" key="1">
    <source>
        <dbReference type="ARBA" id="ARBA00022729"/>
    </source>
</evidence>
<feature type="domain" description="Fibronectin type-III" evidence="5">
    <location>
        <begin position="437"/>
        <end position="541"/>
    </location>
</feature>
<keyword evidence="3" id="KW-0472">Membrane</keyword>
<gene>
    <name evidence="6" type="ORF">BaRGS_00005936</name>
</gene>
<dbReference type="PANTHER" id="PTHR11348:SF34">
    <property type="entry name" value="EPIDERMAL CELL SURFACE RECEPTOR-RELATED"/>
    <property type="match status" value="1"/>
</dbReference>
<dbReference type="AlphaFoldDB" id="A0ABD0LTX9"/>